<dbReference type="Proteomes" id="UP000054845">
    <property type="component" value="Unassembled WGS sequence"/>
</dbReference>
<feature type="compositionally biased region" description="Low complexity" evidence="1">
    <location>
        <begin position="486"/>
        <end position="500"/>
    </location>
</feature>
<feature type="region of interest" description="Disordered" evidence="1">
    <location>
        <begin position="182"/>
        <end position="205"/>
    </location>
</feature>
<proteinExistence type="predicted"/>
<feature type="compositionally biased region" description="Polar residues" evidence="1">
    <location>
        <begin position="18"/>
        <end position="44"/>
    </location>
</feature>
<dbReference type="EMBL" id="CCYA01000272">
    <property type="protein sequence ID" value="CEH15855.1"/>
    <property type="molecule type" value="Genomic_DNA"/>
</dbReference>
<evidence type="ECO:0008006" key="4">
    <source>
        <dbReference type="Google" id="ProtNLM"/>
    </source>
</evidence>
<feature type="region of interest" description="Disordered" evidence="1">
    <location>
        <begin position="332"/>
        <end position="352"/>
    </location>
</feature>
<feature type="compositionally biased region" description="Low complexity" evidence="1">
    <location>
        <begin position="86"/>
        <end position="106"/>
    </location>
</feature>
<organism evidence="2 3">
    <name type="scientific">Ceraceosorus bombacis</name>
    <dbReference type="NCBI Taxonomy" id="401625"/>
    <lineage>
        <taxon>Eukaryota</taxon>
        <taxon>Fungi</taxon>
        <taxon>Dikarya</taxon>
        <taxon>Basidiomycota</taxon>
        <taxon>Ustilaginomycotina</taxon>
        <taxon>Exobasidiomycetes</taxon>
        <taxon>Ceraceosorales</taxon>
        <taxon>Ceraceosoraceae</taxon>
        <taxon>Ceraceosorus</taxon>
    </lineage>
</organism>
<feature type="region of interest" description="Disordered" evidence="1">
    <location>
        <begin position="381"/>
        <end position="500"/>
    </location>
</feature>
<reference evidence="2 3" key="1">
    <citation type="submission" date="2014-09" db="EMBL/GenBank/DDBJ databases">
        <authorList>
            <person name="Magalhaes I.L.F."/>
            <person name="Oliveira U."/>
            <person name="Santos F.R."/>
            <person name="Vidigal T.H.D.A."/>
            <person name="Brescovit A.D."/>
            <person name="Santos A.J."/>
        </authorList>
    </citation>
    <scope>NUCLEOTIDE SEQUENCE [LARGE SCALE GENOMIC DNA]</scope>
</reference>
<evidence type="ECO:0000313" key="3">
    <source>
        <dbReference type="Proteomes" id="UP000054845"/>
    </source>
</evidence>
<keyword evidence="3" id="KW-1185">Reference proteome</keyword>
<evidence type="ECO:0000313" key="2">
    <source>
        <dbReference type="EMBL" id="CEH15855.1"/>
    </source>
</evidence>
<feature type="region of interest" description="Disordered" evidence="1">
    <location>
        <begin position="1"/>
        <end position="141"/>
    </location>
</feature>
<dbReference type="OrthoDB" id="5348546at2759"/>
<feature type="compositionally biased region" description="Low complexity" evidence="1">
    <location>
        <begin position="404"/>
        <end position="415"/>
    </location>
</feature>
<dbReference type="STRING" id="401625.A0A0P1BHN2"/>
<evidence type="ECO:0000256" key="1">
    <source>
        <dbReference type="SAM" id="MobiDB-lite"/>
    </source>
</evidence>
<accession>A0A0P1BHN2</accession>
<name>A0A0P1BHN2_9BASI</name>
<sequence>MDSQDVVEAQLGGGNIEPTKQSMTLTHQTKQASPLSQLPRSQPLSMLDANVDAARQVPTTREIQTKQARDSMMSSDRSSPPPSSPPSLAHGLSSPPSSVFAPSSPSKLEDASSPPPKATRYAQETSASEPHATIGFGLSETCSGGRTSVDSLAGMRSLPPQDPAGAPSLLLLGSYDHALLLGRTKQGPDGSSPVPPPLPLSSKGLGAKPAQFVPLPSSARHVSRVHAIVEWLPFPISKSSAPSNQKGPLSSPPLSDTGCFIIRILGQNGLVVDGKRRREGQVIRLRPARYGLETSMGGEKEAAARSVTPSASGEEGSLLDFFGTALRFAIDDRAKPPPSARKSSSNADTNRGRLNAAPAQLSLGNGQLVDVGDAEQPRYNHASEAQDGTSPQSAKRTRPPALAEDSQSGVSSSDSELSEAESDRATATPENPSDAQAATAKPTGTRQKKRARFVLPASESKRDMKLSSGAPRRSLRAATQTTEVMPGSRSASPSGAQGPSSVSLARNCIAALAPSYDIDGLLASAIVFHRTATISATEACRSVLSSTPGLLRGQVGPRAPVTVSATADVDVASSTVVLSAGQVHPDWPSNEAGQSFERFARKAWVELLESVLHSPDAPQFGTIQRAGKDSAGNPLENWFYYDKEKDGDRDRAESLGAFVKPIRQALKTQKAVFWKKVILRLSCTFLHRAEVC</sequence>
<feature type="region of interest" description="Disordered" evidence="1">
    <location>
        <begin position="294"/>
        <end position="314"/>
    </location>
</feature>
<protein>
    <recommendedName>
        <fullName evidence="4">FHA domain-containing protein</fullName>
    </recommendedName>
</protein>
<dbReference type="AlphaFoldDB" id="A0A0P1BHN2"/>